<feature type="domain" description="Transposase IS200-like" evidence="1">
    <location>
        <begin position="21"/>
        <end position="152"/>
    </location>
</feature>
<accession>A0A6P1M8S4</accession>
<dbReference type="PANTHER" id="PTHR36966:SF1">
    <property type="entry name" value="REP-ASSOCIATED TYROSINE TRANSPOSASE"/>
    <property type="match status" value="1"/>
</dbReference>
<gene>
    <name evidence="2" type="ORF">GT409_08400</name>
</gene>
<dbReference type="InterPro" id="IPR002686">
    <property type="entry name" value="Transposase_17"/>
</dbReference>
<keyword evidence="3" id="KW-1185">Reference proteome</keyword>
<sequence>MAFDPAKHHRRSIRLKGHDYSGGGLYFITLCAHREFIAAAGATCMSPVREIIAEEWMRCGEVRDDVFPGEFVVMPDHFHGLIKIRPGQSELGHVIGSFKAAVSRRIRGRGDSQVALSSDTAPNVRIWHRNYYEMIVRTPEAAENIRQYIRMNPWKCIQNFGNGLRGMGNPALWNAEKLGVLCSRVGAARMPPIPDAAVYLGGFHSPPEKQILEELLKRRAKIIICPAWDLGSIRATCMSPLQENRLLILEMKNRDGNLAAAEARNRFVIQNADRLYTPLITPGGMLDRLLREHG</sequence>
<dbReference type="Proteomes" id="UP000464954">
    <property type="component" value="Chromosome"/>
</dbReference>
<dbReference type="PANTHER" id="PTHR36966">
    <property type="entry name" value="REP-ASSOCIATED TYROSINE TRANSPOSASE"/>
    <property type="match status" value="1"/>
</dbReference>
<evidence type="ECO:0000313" key="2">
    <source>
        <dbReference type="EMBL" id="QHI69473.1"/>
    </source>
</evidence>
<dbReference type="EMBL" id="CP047593">
    <property type="protein sequence ID" value="QHI69473.1"/>
    <property type="molecule type" value="Genomic_DNA"/>
</dbReference>
<dbReference type="SMART" id="SM01321">
    <property type="entry name" value="Y1_Tnp"/>
    <property type="match status" value="1"/>
</dbReference>
<dbReference type="GO" id="GO:0006313">
    <property type="term" value="P:DNA transposition"/>
    <property type="evidence" value="ECO:0007669"/>
    <property type="project" value="InterPro"/>
</dbReference>
<protein>
    <recommendedName>
        <fullName evidence="1">Transposase IS200-like domain-containing protein</fullName>
    </recommendedName>
</protein>
<dbReference type="Pfam" id="PF01797">
    <property type="entry name" value="Y1_Tnp"/>
    <property type="match status" value="1"/>
</dbReference>
<proteinExistence type="predicted"/>
<reference evidence="2 3" key="1">
    <citation type="submission" date="2020-01" db="EMBL/GenBank/DDBJ databases">
        <title>Ponticoccus aerotolerans gen. nov., sp. nov., an anaerobic bacterium and proposal of Ponticoccusceae fam. nov., Ponticoccusles ord. nov. and Ponticoccuse classis nov. in the phylum Kiritimatiellaeota.</title>
        <authorList>
            <person name="Zhou L.Y."/>
            <person name="Du Z.J."/>
        </authorList>
    </citation>
    <scope>NUCLEOTIDE SEQUENCE [LARGE SCALE GENOMIC DNA]</scope>
    <source>
        <strain evidence="2 3">S-5007</strain>
    </source>
</reference>
<dbReference type="SUPFAM" id="SSF143422">
    <property type="entry name" value="Transposase IS200-like"/>
    <property type="match status" value="1"/>
</dbReference>
<dbReference type="GO" id="GO:0043565">
    <property type="term" value="F:sequence-specific DNA binding"/>
    <property type="evidence" value="ECO:0007669"/>
    <property type="project" value="TreeGrafter"/>
</dbReference>
<dbReference type="RefSeq" id="WP_160628655.1">
    <property type="nucleotide sequence ID" value="NZ_CP047593.1"/>
</dbReference>
<evidence type="ECO:0000313" key="3">
    <source>
        <dbReference type="Proteomes" id="UP000464954"/>
    </source>
</evidence>
<name>A0A6P1M8S4_9BACT</name>
<dbReference type="AlphaFoldDB" id="A0A6P1M8S4"/>
<evidence type="ECO:0000259" key="1">
    <source>
        <dbReference type="SMART" id="SM01321"/>
    </source>
</evidence>
<dbReference type="GO" id="GO:0004803">
    <property type="term" value="F:transposase activity"/>
    <property type="evidence" value="ECO:0007669"/>
    <property type="project" value="InterPro"/>
</dbReference>
<dbReference type="KEGG" id="taer:GT409_08400"/>
<dbReference type="InterPro" id="IPR052715">
    <property type="entry name" value="RAYT_transposase"/>
</dbReference>
<dbReference type="InterPro" id="IPR036515">
    <property type="entry name" value="Transposase_17_sf"/>
</dbReference>
<dbReference type="Gene3D" id="3.30.70.1290">
    <property type="entry name" value="Transposase IS200-like"/>
    <property type="match status" value="1"/>
</dbReference>
<organism evidence="2 3">
    <name type="scientific">Tichowtungia aerotolerans</name>
    <dbReference type="NCBI Taxonomy" id="2697043"/>
    <lineage>
        <taxon>Bacteria</taxon>
        <taxon>Pseudomonadati</taxon>
        <taxon>Kiritimatiellota</taxon>
        <taxon>Tichowtungiia</taxon>
        <taxon>Tichowtungiales</taxon>
        <taxon>Tichowtungiaceae</taxon>
        <taxon>Tichowtungia</taxon>
    </lineage>
</organism>